<evidence type="ECO:0008006" key="2">
    <source>
        <dbReference type="Google" id="ProtNLM"/>
    </source>
</evidence>
<protein>
    <recommendedName>
        <fullName evidence="2">TIGR02444 family protein</fullName>
    </recommendedName>
</protein>
<sequence length="174" mass="20383">MNTMESWPDNPFWDFSIDFYGRDGVEERLLLLQEKLHVDVNLVLYCCWAGYIGAPFLTESDVNNVLELIKAWQINIVHPLRVLRSKLKNNSIIKQNSLSGEIRKKIKLAELDAERLEQLILYQEYSLTGDRNIQMAEKYRRAKANVALYINCLNRKPNSKHLILMDELLARLFD</sequence>
<proteinExistence type="predicted"/>
<dbReference type="NCBIfam" id="TIGR02444">
    <property type="entry name" value="TIGR02444 family protein"/>
    <property type="match status" value="1"/>
</dbReference>
<dbReference type="AlphaFoldDB" id="A0A382Y747"/>
<organism evidence="1">
    <name type="scientific">marine metagenome</name>
    <dbReference type="NCBI Taxonomy" id="408172"/>
    <lineage>
        <taxon>unclassified sequences</taxon>
        <taxon>metagenomes</taxon>
        <taxon>ecological metagenomes</taxon>
    </lineage>
</organism>
<dbReference type="InterPro" id="IPR012659">
    <property type="entry name" value="CHP02444"/>
</dbReference>
<evidence type="ECO:0000313" key="1">
    <source>
        <dbReference type="EMBL" id="SVD79152.1"/>
    </source>
</evidence>
<dbReference type="Pfam" id="PF09523">
    <property type="entry name" value="DUF2390"/>
    <property type="match status" value="1"/>
</dbReference>
<reference evidence="1" key="1">
    <citation type="submission" date="2018-05" db="EMBL/GenBank/DDBJ databases">
        <authorList>
            <person name="Lanie J.A."/>
            <person name="Ng W.-L."/>
            <person name="Kazmierczak K.M."/>
            <person name="Andrzejewski T.M."/>
            <person name="Davidsen T.M."/>
            <person name="Wayne K.J."/>
            <person name="Tettelin H."/>
            <person name="Glass J.I."/>
            <person name="Rusch D."/>
            <person name="Podicherti R."/>
            <person name="Tsui H.-C.T."/>
            <person name="Winkler M.E."/>
        </authorList>
    </citation>
    <scope>NUCLEOTIDE SEQUENCE</scope>
</reference>
<dbReference type="EMBL" id="UINC01173514">
    <property type="protein sequence ID" value="SVD79152.1"/>
    <property type="molecule type" value="Genomic_DNA"/>
</dbReference>
<name>A0A382Y747_9ZZZZ</name>
<accession>A0A382Y747</accession>
<gene>
    <name evidence="1" type="ORF">METZ01_LOCUS432006</name>
</gene>